<protein>
    <submittedName>
        <fullName evidence="2">Cytochrome bd-type quinol oxidase subunit 1-like protein</fullName>
    </submittedName>
</protein>
<feature type="transmembrane region" description="Helical" evidence="1">
    <location>
        <begin position="12"/>
        <end position="30"/>
    </location>
</feature>
<proteinExistence type="predicted"/>
<name>T0YVK0_9ZZZZ</name>
<feature type="transmembrane region" description="Helical" evidence="1">
    <location>
        <begin position="122"/>
        <end position="143"/>
    </location>
</feature>
<organism evidence="2">
    <name type="scientific">mine drainage metagenome</name>
    <dbReference type="NCBI Taxonomy" id="410659"/>
    <lineage>
        <taxon>unclassified sequences</taxon>
        <taxon>metagenomes</taxon>
        <taxon>ecological metagenomes</taxon>
    </lineage>
</organism>
<feature type="non-terminal residue" evidence="2">
    <location>
        <position position="188"/>
    </location>
</feature>
<gene>
    <name evidence="2" type="ORF">B1A_18038</name>
</gene>
<keyword evidence="1" id="KW-1133">Transmembrane helix</keyword>
<reference evidence="2" key="2">
    <citation type="journal article" date="2014" name="ISME J.">
        <title>Microbial stratification in low pH oxic and suboxic macroscopic growths along an acid mine drainage.</title>
        <authorList>
            <person name="Mendez-Garcia C."/>
            <person name="Mesa V."/>
            <person name="Sprenger R.R."/>
            <person name="Richter M."/>
            <person name="Diez M.S."/>
            <person name="Solano J."/>
            <person name="Bargiela R."/>
            <person name="Golyshina O.V."/>
            <person name="Manteca A."/>
            <person name="Ramos J.L."/>
            <person name="Gallego J.R."/>
            <person name="Llorente I."/>
            <person name="Martins Dos Santos V.A."/>
            <person name="Jensen O.N."/>
            <person name="Pelaez A.I."/>
            <person name="Sanchez J."/>
            <person name="Ferrer M."/>
        </authorList>
    </citation>
    <scope>NUCLEOTIDE SEQUENCE</scope>
</reference>
<evidence type="ECO:0000313" key="2">
    <source>
        <dbReference type="EMBL" id="EQD35987.1"/>
    </source>
</evidence>
<feature type="transmembrane region" description="Helical" evidence="1">
    <location>
        <begin position="36"/>
        <end position="55"/>
    </location>
</feature>
<sequence length="188" mass="21340">MLGASFAIGGSLAIFAVMILFLGLWSHFFVTLERILFWPFFYEAIAFVGEIVCLYPLYARWDQLGRVRGLRIGLEILLFVNASVQMLLINMVASYMLTPRPAFNLPLIMFNPTMVPLEMHRFIGNIAFAGAIIALVAGIRLLWRAKAPQMRAYVDWMGQYGLVWAIGFSLAQPLVGWEYAKEIQLHAY</sequence>
<evidence type="ECO:0000256" key="1">
    <source>
        <dbReference type="SAM" id="Phobius"/>
    </source>
</evidence>
<accession>T0YVK0</accession>
<keyword evidence="1" id="KW-0812">Transmembrane</keyword>
<dbReference type="EMBL" id="AUZX01013291">
    <property type="protein sequence ID" value="EQD35987.1"/>
    <property type="molecule type" value="Genomic_DNA"/>
</dbReference>
<keyword evidence="1" id="KW-0472">Membrane</keyword>
<reference evidence="2" key="1">
    <citation type="submission" date="2013-08" db="EMBL/GenBank/DDBJ databases">
        <authorList>
            <person name="Mendez C."/>
            <person name="Richter M."/>
            <person name="Ferrer M."/>
            <person name="Sanchez J."/>
        </authorList>
    </citation>
    <scope>NUCLEOTIDE SEQUENCE</scope>
</reference>
<feature type="transmembrane region" description="Helical" evidence="1">
    <location>
        <begin position="76"/>
        <end position="97"/>
    </location>
</feature>
<dbReference type="AlphaFoldDB" id="T0YVK0"/>
<comment type="caution">
    <text evidence="2">The sequence shown here is derived from an EMBL/GenBank/DDBJ whole genome shotgun (WGS) entry which is preliminary data.</text>
</comment>